<evidence type="ECO:0000256" key="1">
    <source>
        <dbReference type="SAM" id="MobiDB-lite"/>
    </source>
</evidence>
<reference evidence="3" key="1">
    <citation type="journal article" date="2019" name="Int. J. Syst. Evol. Microbiol.">
        <title>The Global Catalogue of Microorganisms (GCM) 10K type strain sequencing project: providing services to taxonomists for standard genome sequencing and annotation.</title>
        <authorList>
            <consortium name="The Broad Institute Genomics Platform"/>
            <consortium name="The Broad Institute Genome Sequencing Center for Infectious Disease"/>
            <person name="Wu L."/>
            <person name="Ma J."/>
        </authorList>
    </citation>
    <scope>NUCLEOTIDE SEQUENCE [LARGE SCALE GENOMIC DNA]</scope>
    <source>
        <strain evidence="3">JCM 16929</strain>
    </source>
</reference>
<accession>A0ABP6Z8V1</accession>
<protein>
    <submittedName>
        <fullName evidence="2">Uncharacterized protein</fullName>
    </submittedName>
</protein>
<organism evidence="2 3">
    <name type="scientific">Microlunatus ginsengisoli</name>
    <dbReference type="NCBI Taxonomy" id="363863"/>
    <lineage>
        <taxon>Bacteria</taxon>
        <taxon>Bacillati</taxon>
        <taxon>Actinomycetota</taxon>
        <taxon>Actinomycetes</taxon>
        <taxon>Propionibacteriales</taxon>
        <taxon>Propionibacteriaceae</taxon>
        <taxon>Microlunatus</taxon>
    </lineage>
</organism>
<proteinExistence type="predicted"/>
<evidence type="ECO:0000313" key="2">
    <source>
        <dbReference type="EMBL" id="GAA3602231.1"/>
    </source>
</evidence>
<sequence length="194" mass="20751">MSAAALPEPNMLGPHTPGPDTPSPDAPEPVRIVLRPAPDSRPAAPTSRPEVRPLLPADQPQLPFGVAPAGSDLTPPTADGEVTPVADARQWSATLAVAIFETLYGRRPAGQLTRWVDDRVQAVIAFHRRRSSAVTQSRPAILRSIRVQYPRPDAVEVTAHLGLAGRSHALALRLEVWGGHWLCTAVEFAPLTTG</sequence>
<feature type="compositionally biased region" description="Pro residues" evidence="1">
    <location>
        <begin position="16"/>
        <end position="27"/>
    </location>
</feature>
<feature type="region of interest" description="Disordered" evidence="1">
    <location>
        <begin position="1"/>
        <end position="81"/>
    </location>
</feature>
<gene>
    <name evidence="2" type="ORF">GCM10022236_00030</name>
</gene>
<dbReference type="Proteomes" id="UP001501490">
    <property type="component" value="Unassembled WGS sequence"/>
</dbReference>
<comment type="caution">
    <text evidence="2">The sequence shown here is derived from an EMBL/GenBank/DDBJ whole genome shotgun (WGS) entry which is preliminary data.</text>
</comment>
<keyword evidence="3" id="KW-1185">Reference proteome</keyword>
<dbReference type="EMBL" id="BAABAB010000001">
    <property type="protein sequence ID" value="GAA3602231.1"/>
    <property type="molecule type" value="Genomic_DNA"/>
</dbReference>
<dbReference type="InterPro" id="IPR045596">
    <property type="entry name" value="DUF6459"/>
</dbReference>
<evidence type="ECO:0000313" key="3">
    <source>
        <dbReference type="Proteomes" id="UP001501490"/>
    </source>
</evidence>
<dbReference type="Pfam" id="PF20060">
    <property type="entry name" value="DUF6459"/>
    <property type="match status" value="1"/>
</dbReference>
<name>A0ABP6Z8V1_9ACTN</name>
<dbReference type="RefSeq" id="WP_344801009.1">
    <property type="nucleotide sequence ID" value="NZ_BAABAB010000001.1"/>
</dbReference>